<evidence type="ECO:0000259" key="3">
    <source>
        <dbReference type="SMART" id="SM00306"/>
    </source>
</evidence>
<feature type="non-terminal residue" evidence="4">
    <location>
        <position position="1"/>
    </location>
</feature>
<dbReference type="PROSITE" id="PS50818">
    <property type="entry name" value="INTEIN_C_TER"/>
    <property type="match status" value="1"/>
</dbReference>
<keyword evidence="5" id="KW-1185">Reference proteome</keyword>
<gene>
    <name evidence="4" type="ORF">ABZ071_35380</name>
</gene>
<dbReference type="Pfam" id="PF25023">
    <property type="entry name" value="TEN_YD-shell"/>
    <property type="match status" value="1"/>
</dbReference>
<dbReference type="InterPro" id="IPR006530">
    <property type="entry name" value="YD"/>
</dbReference>
<name>A0ABV2VW71_9ACTN</name>
<evidence type="ECO:0000256" key="2">
    <source>
        <dbReference type="SAM" id="MobiDB-lite"/>
    </source>
</evidence>
<dbReference type="PANTHER" id="PTHR32305:SF17">
    <property type="entry name" value="TRNA NUCLEASE WAPA"/>
    <property type="match status" value="1"/>
</dbReference>
<dbReference type="InterPro" id="IPR050708">
    <property type="entry name" value="T6SS_VgrG/RHS"/>
</dbReference>
<dbReference type="Pfam" id="PF07591">
    <property type="entry name" value="PT-HINT"/>
    <property type="match status" value="1"/>
</dbReference>
<dbReference type="RefSeq" id="WP_355668511.1">
    <property type="nucleotide sequence ID" value="NZ_JBEXRX010000299.1"/>
</dbReference>
<protein>
    <submittedName>
        <fullName evidence="4">Polymorphic toxin-type HINT domain-containing protein</fullName>
    </submittedName>
</protein>
<proteinExistence type="predicted"/>
<dbReference type="Gene3D" id="2.180.10.10">
    <property type="entry name" value="RHS repeat-associated core"/>
    <property type="match status" value="1"/>
</dbReference>
<dbReference type="InterPro" id="IPR006141">
    <property type="entry name" value="Intein_N"/>
</dbReference>
<dbReference type="SMART" id="SM00306">
    <property type="entry name" value="HintN"/>
    <property type="match status" value="1"/>
</dbReference>
<dbReference type="PANTHER" id="PTHR32305">
    <property type="match status" value="1"/>
</dbReference>
<dbReference type="NCBIfam" id="TIGR01443">
    <property type="entry name" value="intein_Cterm"/>
    <property type="match status" value="1"/>
</dbReference>
<evidence type="ECO:0000313" key="4">
    <source>
        <dbReference type="EMBL" id="MEU0157045.1"/>
    </source>
</evidence>
<dbReference type="CDD" id="cd00081">
    <property type="entry name" value="Hint"/>
    <property type="match status" value="1"/>
</dbReference>
<keyword evidence="1" id="KW-0677">Repeat</keyword>
<dbReference type="Proteomes" id="UP001550348">
    <property type="component" value="Unassembled WGS sequence"/>
</dbReference>
<dbReference type="InterPro" id="IPR003587">
    <property type="entry name" value="Hint_dom_N"/>
</dbReference>
<dbReference type="NCBIfam" id="TIGR01643">
    <property type="entry name" value="YD_repeat_2x"/>
    <property type="match status" value="1"/>
</dbReference>
<dbReference type="Gene3D" id="2.170.16.10">
    <property type="entry name" value="Hedgehog/Intein (Hint) domain"/>
    <property type="match status" value="1"/>
</dbReference>
<evidence type="ECO:0000256" key="1">
    <source>
        <dbReference type="ARBA" id="ARBA00022737"/>
    </source>
</evidence>
<dbReference type="EMBL" id="JBEXRX010000299">
    <property type="protein sequence ID" value="MEU0157045.1"/>
    <property type="molecule type" value="Genomic_DNA"/>
</dbReference>
<dbReference type="PROSITE" id="PS50817">
    <property type="entry name" value="INTEIN_N_TER"/>
    <property type="match status" value="1"/>
</dbReference>
<sequence length="647" mass="69518">NSSNDPPPNPSRPRPQPPDQDFSSTSLDYCSIAYTGETTRTDTYDYDNAGNTITRTVNGNTQTLTWDAEGHLATTTGNSQDTSYVYDPAGNRLIRHDPDGTTLYLGATELRLTNTGQIDGTRYYQHGDSTVAVRAITGLTWLVADHHSTNQLAINPADLTVSRRRSMPFGEPRGTQPTDWPGDKGFVNGTQDPTGLTHLGAREYDPLIGRFASADPLIDTADPQQWNAYSYANNTPVTASDPDGLMIINDGGGGKYVPPAPSKPKKKSFWSQIGSGIASGFKRAVVDSFKSVVARIVDSWKSVFRNAKSVSQGKMTVTAALADAGKTFVKNYASSVTSLVMGPVNVYKGYGDTWKNLAKGDYEAAASSWTESSIGAVSIAAGARAGFKGKPSCHSFASSTAVLLADGTHRAISEVKVGDLVLAADTETGDTPRKPVTDLHKNEDHDLTDLTVLAEGGESKTLHTTQHHPFWSKNRNGWVDAAELRPGERLQTTSGESAVVAEVHNFISAETMFDLTVADLHTYYVLAGGAPVLVHNCGGYFKGHDESCTCEGIGGVTPERAPVEAPGEVPGLTGHALQRLQQRGVSVDEARAALSKDPFSYYHDGQWKSGYYDPRSKVFIAKTIDGNINTVMTGVDKAYINRLRGGR</sequence>
<dbReference type="InterPro" id="IPR036844">
    <property type="entry name" value="Hint_dom_sf"/>
</dbReference>
<dbReference type="InterPro" id="IPR056823">
    <property type="entry name" value="TEN-like_YD-shell"/>
</dbReference>
<comment type="caution">
    <text evidence="4">The sequence shown here is derived from an EMBL/GenBank/DDBJ whole genome shotgun (WGS) entry which is preliminary data.</text>
</comment>
<reference evidence="4 5" key="1">
    <citation type="submission" date="2024-06" db="EMBL/GenBank/DDBJ databases">
        <title>The Natural Products Discovery Center: Release of the First 8490 Sequenced Strains for Exploring Actinobacteria Biosynthetic Diversity.</title>
        <authorList>
            <person name="Kalkreuter E."/>
            <person name="Kautsar S.A."/>
            <person name="Yang D."/>
            <person name="Bader C.D."/>
            <person name="Teijaro C.N."/>
            <person name="Fluegel L."/>
            <person name="Davis C.M."/>
            <person name="Simpson J.R."/>
            <person name="Lauterbach L."/>
            <person name="Steele A.D."/>
            <person name="Gui C."/>
            <person name="Meng S."/>
            <person name="Li G."/>
            <person name="Viehrig K."/>
            <person name="Ye F."/>
            <person name="Su P."/>
            <person name="Kiefer A.F."/>
            <person name="Nichols A."/>
            <person name="Cepeda A.J."/>
            <person name="Yan W."/>
            <person name="Fan B."/>
            <person name="Jiang Y."/>
            <person name="Adhikari A."/>
            <person name="Zheng C.-J."/>
            <person name="Schuster L."/>
            <person name="Cowan T.M."/>
            <person name="Smanski M.J."/>
            <person name="Chevrette M.G."/>
            <person name="De Carvalho L.P.S."/>
            <person name="Shen B."/>
        </authorList>
    </citation>
    <scope>NUCLEOTIDE SEQUENCE [LARGE SCALE GENOMIC DNA]</scope>
    <source>
        <strain evidence="4 5">NPDC006286</strain>
    </source>
</reference>
<dbReference type="InterPro" id="IPR022385">
    <property type="entry name" value="Rhs_assc_core"/>
</dbReference>
<feature type="region of interest" description="Disordered" evidence="2">
    <location>
        <begin position="1"/>
        <end position="25"/>
    </location>
</feature>
<dbReference type="SUPFAM" id="SSF51294">
    <property type="entry name" value="Hedgehog/intein (Hint) domain"/>
    <property type="match status" value="1"/>
</dbReference>
<organism evidence="4 5">
    <name type="scientific">Micromonospora fulviviridis</name>
    <dbReference type="NCBI Taxonomy" id="47860"/>
    <lineage>
        <taxon>Bacteria</taxon>
        <taxon>Bacillati</taxon>
        <taxon>Actinomycetota</taxon>
        <taxon>Actinomycetes</taxon>
        <taxon>Micromonosporales</taxon>
        <taxon>Micromonosporaceae</taxon>
        <taxon>Micromonospora</taxon>
    </lineage>
</organism>
<dbReference type="InterPro" id="IPR030934">
    <property type="entry name" value="Intein_C"/>
</dbReference>
<feature type="compositionally biased region" description="Pro residues" evidence="2">
    <location>
        <begin position="1"/>
        <end position="18"/>
    </location>
</feature>
<accession>A0ABV2VW71</accession>
<dbReference type="NCBIfam" id="TIGR03696">
    <property type="entry name" value="Rhs_assc_core"/>
    <property type="match status" value="1"/>
</dbReference>
<evidence type="ECO:0000313" key="5">
    <source>
        <dbReference type="Proteomes" id="UP001550348"/>
    </source>
</evidence>
<feature type="domain" description="Hint" evidence="3">
    <location>
        <begin position="393"/>
        <end position="494"/>
    </location>
</feature>